<dbReference type="Pfam" id="PF00534">
    <property type="entry name" value="Glycos_transf_1"/>
    <property type="match status" value="1"/>
</dbReference>
<dbReference type="Proteomes" id="UP000679247">
    <property type="component" value="Chromosome"/>
</dbReference>
<gene>
    <name evidence="3" type="ORF">J1899_20460</name>
</gene>
<dbReference type="InterPro" id="IPR001296">
    <property type="entry name" value="Glyco_trans_1"/>
</dbReference>
<evidence type="ECO:0000256" key="1">
    <source>
        <dbReference type="ARBA" id="ARBA00022679"/>
    </source>
</evidence>
<proteinExistence type="predicted"/>
<evidence type="ECO:0000259" key="2">
    <source>
        <dbReference type="Pfam" id="PF00534"/>
    </source>
</evidence>
<dbReference type="EMBL" id="CP071709">
    <property type="protein sequence ID" value="QVY61292.1"/>
    <property type="molecule type" value="Genomic_DNA"/>
</dbReference>
<evidence type="ECO:0000313" key="3">
    <source>
        <dbReference type="EMBL" id="QVY61292.1"/>
    </source>
</evidence>
<sequence>MKILVLATDYPNKTNNATLYYIHARNLYYKENGVEVTVLNFLAKENYIFDDINVITKETYENKYKNDKFDLLVAHAPNLRNHYKFLKLYEKKFPKIVFFFHGHEVLMTRKVYPKPYPFMEQKLKLRKYIQNFYDRYKLKTWRKYYSKLAYKSYFVFVSKWMYDEFMKWTEIDKDTIAGRYSITYNCIGSNYEKESYDNSIEKEYDFITIRSVIDGSKYCVDLICELAENNPKSSFLLVGKGEFFNHYRKPDNLFWINNYLFHDQIIEMLNKAKCALMPTRADAQGLMTCEMATFGIPVITSDIPVCHEIFEGFENVAFIKNGNSNVDLEKIVNSLYLNKPYKKNEKYFNDNTSREELKMFKELIN</sequence>
<evidence type="ECO:0000313" key="4">
    <source>
        <dbReference type="Proteomes" id="UP000679247"/>
    </source>
</evidence>
<organism evidence="3 4">
    <name type="scientific">Cytobacillus gottheilii</name>
    <dbReference type="NCBI Taxonomy" id="859144"/>
    <lineage>
        <taxon>Bacteria</taxon>
        <taxon>Bacillati</taxon>
        <taxon>Bacillota</taxon>
        <taxon>Bacilli</taxon>
        <taxon>Bacillales</taxon>
        <taxon>Bacillaceae</taxon>
        <taxon>Cytobacillus</taxon>
    </lineage>
</organism>
<protein>
    <submittedName>
        <fullName evidence="3">Glycosyltransferase family 4 protein</fullName>
    </submittedName>
</protein>
<reference evidence="3 4" key="1">
    <citation type="submission" date="2021-03" db="EMBL/GenBank/DDBJ databases">
        <title>The first data on the complete genome of the tetrodotoxin-producing bacterium.</title>
        <authorList>
            <person name="Melnikova D.I."/>
            <person name="Nijland R."/>
            <person name="Magarlamov T.Y."/>
        </authorList>
    </citation>
    <scope>NUCLEOTIDE SEQUENCE [LARGE SCALE GENOMIC DNA]</scope>
    <source>
        <strain evidence="3 4">1839</strain>
    </source>
</reference>
<accession>A0ABX8FCL9</accession>
<dbReference type="PANTHER" id="PTHR46401">
    <property type="entry name" value="GLYCOSYLTRANSFERASE WBBK-RELATED"/>
    <property type="match status" value="1"/>
</dbReference>
<dbReference type="Gene3D" id="3.40.50.2000">
    <property type="entry name" value="Glycogen Phosphorylase B"/>
    <property type="match status" value="2"/>
</dbReference>
<keyword evidence="4" id="KW-1185">Reference proteome</keyword>
<dbReference type="RefSeq" id="WP_214476370.1">
    <property type="nucleotide sequence ID" value="NZ_CP071709.1"/>
</dbReference>
<feature type="domain" description="Glycosyl transferase family 1" evidence="2">
    <location>
        <begin position="220"/>
        <end position="344"/>
    </location>
</feature>
<keyword evidence="1" id="KW-0808">Transferase</keyword>
<dbReference type="SUPFAM" id="SSF53756">
    <property type="entry name" value="UDP-Glycosyltransferase/glycogen phosphorylase"/>
    <property type="match status" value="1"/>
</dbReference>
<name>A0ABX8FCL9_9BACI</name>
<dbReference type="PANTHER" id="PTHR46401:SF2">
    <property type="entry name" value="GLYCOSYLTRANSFERASE WBBK-RELATED"/>
    <property type="match status" value="1"/>
</dbReference>